<accession>A0A6J6SXI8</accession>
<organism evidence="6">
    <name type="scientific">freshwater metagenome</name>
    <dbReference type="NCBI Taxonomy" id="449393"/>
    <lineage>
        <taxon>unclassified sequences</taxon>
        <taxon>metagenomes</taxon>
        <taxon>ecological metagenomes</taxon>
    </lineage>
</organism>
<keyword evidence="2" id="KW-0067">ATP-binding</keyword>
<dbReference type="PIRSF" id="PIRSF005052">
    <property type="entry name" value="P-loopkin"/>
    <property type="match status" value="1"/>
</dbReference>
<name>A0A6J6SXI8_9ZZZZ</name>
<dbReference type="Gene3D" id="3.40.50.300">
    <property type="entry name" value="P-loop containing nucleotide triphosphate hydrolases"/>
    <property type="match status" value="1"/>
</dbReference>
<dbReference type="GO" id="GO:0005524">
    <property type="term" value="F:ATP binding"/>
    <property type="evidence" value="ECO:0007669"/>
    <property type="project" value="UniProtKB-KW"/>
</dbReference>
<evidence type="ECO:0000259" key="4">
    <source>
        <dbReference type="Pfam" id="PF03668"/>
    </source>
</evidence>
<dbReference type="PANTHER" id="PTHR30448:SF0">
    <property type="entry name" value="RNASE ADAPTER PROTEIN RAPZ"/>
    <property type="match status" value="1"/>
</dbReference>
<evidence type="ECO:0000256" key="2">
    <source>
        <dbReference type="ARBA" id="ARBA00022840"/>
    </source>
</evidence>
<dbReference type="Pfam" id="PF22740">
    <property type="entry name" value="PapZ_C"/>
    <property type="match status" value="1"/>
</dbReference>
<keyword evidence="1" id="KW-0547">Nucleotide-binding</keyword>
<dbReference type="HAMAP" id="MF_00636">
    <property type="entry name" value="RapZ_like"/>
    <property type="match status" value="1"/>
</dbReference>
<dbReference type="Pfam" id="PF03668">
    <property type="entry name" value="RapZ-like_N"/>
    <property type="match status" value="1"/>
</dbReference>
<evidence type="ECO:0000256" key="1">
    <source>
        <dbReference type="ARBA" id="ARBA00022741"/>
    </source>
</evidence>
<dbReference type="InterPro" id="IPR005337">
    <property type="entry name" value="RapZ-like"/>
</dbReference>
<dbReference type="InterPro" id="IPR053931">
    <property type="entry name" value="RapZ_C"/>
</dbReference>
<dbReference type="SUPFAM" id="SSF52540">
    <property type="entry name" value="P-loop containing nucleoside triphosphate hydrolases"/>
    <property type="match status" value="1"/>
</dbReference>
<evidence type="ECO:0000313" key="6">
    <source>
        <dbReference type="EMBL" id="CAB4738859.1"/>
    </source>
</evidence>
<dbReference type="InterPro" id="IPR027417">
    <property type="entry name" value="P-loop_NTPase"/>
</dbReference>
<dbReference type="NCBIfam" id="NF003828">
    <property type="entry name" value="PRK05416.1"/>
    <property type="match status" value="1"/>
</dbReference>
<gene>
    <name evidence="6" type="ORF">UFOPK2786_00655</name>
</gene>
<dbReference type="InterPro" id="IPR053930">
    <property type="entry name" value="RapZ-like_N"/>
</dbReference>
<dbReference type="GO" id="GO:0005525">
    <property type="term" value="F:GTP binding"/>
    <property type="evidence" value="ECO:0007669"/>
    <property type="project" value="UniProtKB-KW"/>
</dbReference>
<feature type="domain" description="RapZ C-terminal" evidence="5">
    <location>
        <begin position="173"/>
        <end position="290"/>
    </location>
</feature>
<reference evidence="6" key="1">
    <citation type="submission" date="2020-05" db="EMBL/GenBank/DDBJ databases">
        <authorList>
            <person name="Chiriac C."/>
            <person name="Salcher M."/>
            <person name="Ghai R."/>
            <person name="Kavagutti S V."/>
        </authorList>
    </citation>
    <scope>NUCLEOTIDE SEQUENCE</scope>
</reference>
<dbReference type="EMBL" id="CAEZYW010000079">
    <property type="protein sequence ID" value="CAB4738859.1"/>
    <property type="molecule type" value="Genomic_DNA"/>
</dbReference>
<keyword evidence="3" id="KW-0342">GTP-binding</keyword>
<evidence type="ECO:0000259" key="5">
    <source>
        <dbReference type="Pfam" id="PF22740"/>
    </source>
</evidence>
<feature type="domain" description="RapZ-like N-terminal" evidence="4">
    <location>
        <begin position="12"/>
        <end position="166"/>
    </location>
</feature>
<dbReference type="PANTHER" id="PTHR30448">
    <property type="entry name" value="RNASE ADAPTER PROTEIN RAPZ"/>
    <property type="match status" value="1"/>
</dbReference>
<protein>
    <submittedName>
        <fullName evidence="6">Unannotated protein</fullName>
    </submittedName>
</protein>
<evidence type="ECO:0000256" key="3">
    <source>
        <dbReference type="ARBA" id="ARBA00023134"/>
    </source>
</evidence>
<dbReference type="AlphaFoldDB" id="A0A6J6SXI8"/>
<sequence length="293" mass="31851">MTSNASAGADLEVALVTGMSGAGRSTAARALEDLGWFVIDNLPPSLLQQAVQLARASDDIAKLAVVVDVRGKTFFSHLNQALETLPAVGIGVRTLFLESSDEALVRRFESSRRPHPLQGSQRIIDGLHAERVILGDLRANADVVIDTSTLNVHDLRRKVEAAFADDDPRALHATVMSFGFKYGIPVDADMVADVRFLPNPHWDPDLRPLTGRDAPVASVVLASEPARRFLQLFGAQIELVTPGYLDEGKRYVTIAIGCTGGKHRSVAMAEELGDRLRLEGMETLVMHRDLGRE</sequence>
<proteinExistence type="inferred from homology"/>